<evidence type="ECO:0000313" key="2">
    <source>
        <dbReference type="Proteomes" id="UP001314229"/>
    </source>
</evidence>
<comment type="caution">
    <text evidence="1">The sequence shown here is derived from an EMBL/GenBank/DDBJ whole genome shotgun (WGS) entry which is preliminary data.</text>
</comment>
<evidence type="ECO:0000313" key="1">
    <source>
        <dbReference type="EMBL" id="CAK6979078.1"/>
    </source>
</evidence>
<name>A0AAV1Q6A9_SCOSC</name>
<protein>
    <submittedName>
        <fullName evidence="1">Unnamed protein product</fullName>
    </submittedName>
</protein>
<organism evidence="1 2">
    <name type="scientific">Scomber scombrus</name>
    <name type="common">Atlantic mackerel</name>
    <name type="synonym">Scomber vernalis</name>
    <dbReference type="NCBI Taxonomy" id="13677"/>
    <lineage>
        <taxon>Eukaryota</taxon>
        <taxon>Metazoa</taxon>
        <taxon>Chordata</taxon>
        <taxon>Craniata</taxon>
        <taxon>Vertebrata</taxon>
        <taxon>Euteleostomi</taxon>
        <taxon>Actinopterygii</taxon>
        <taxon>Neopterygii</taxon>
        <taxon>Teleostei</taxon>
        <taxon>Neoteleostei</taxon>
        <taxon>Acanthomorphata</taxon>
        <taxon>Pelagiaria</taxon>
        <taxon>Scombriformes</taxon>
        <taxon>Scombridae</taxon>
        <taxon>Scomber</taxon>
    </lineage>
</organism>
<dbReference type="Proteomes" id="UP001314229">
    <property type="component" value="Unassembled WGS sequence"/>
</dbReference>
<accession>A0AAV1Q6A9</accession>
<gene>
    <name evidence="1" type="ORF">FSCOSCO3_A033491</name>
</gene>
<dbReference type="AlphaFoldDB" id="A0AAV1Q6A9"/>
<reference evidence="1 2" key="1">
    <citation type="submission" date="2024-01" db="EMBL/GenBank/DDBJ databases">
        <authorList>
            <person name="Alioto T."/>
            <person name="Alioto T."/>
            <person name="Gomez Garrido J."/>
        </authorList>
    </citation>
    <scope>NUCLEOTIDE SEQUENCE [LARGE SCALE GENOMIC DNA]</scope>
</reference>
<proteinExistence type="predicted"/>
<dbReference type="EMBL" id="CAWUFR010000544">
    <property type="protein sequence ID" value="CAK6979078.1"/>
    <property type="molecule type" value="Genomic_DNA"/>
</dbReference>
<sequence length="614" mass="69024">MGSGCSQNAPAYEVAVALAYQRALGTCVMPDVGIDESLLKFSGVNSNAELQTYSNELVNSVPGFVTRLGSGFGTLTSIPNAVGFGALVISLILEIFIKSSTQTKDDSYTMLKRVFGEEKASGVRDTMSESVTRYRTFINDNQRLLVEIRRLEAMLSIHLTSLKNSLLHDNQMSSRGFKMWVNGASFHVQMRIHEARLNIPAGRDASDYIDSIKITISLYLQDLERLLEKYKTYKISTTQLEADSDCSCPGFGCYCDASNCFIRNTEKNCEIYSNQNPCNGCEQIEKMGTGCSQNAPGYDNTYALGLYQTALQNTCILPDVGIDESLLKYSGLNSNAELESYAKELAKKTPDYIEKVGASLAALNSVPNAVGLGALMISMILEILIKSTDEPTEDTSTMLRRVFGEEKASGVRDKMAEILRRYELNMKDDGRLLMEIRELERDLSSLITTLENSLRKDNQMSTRGFKIWVNGAAFRIQMMIHEARLKLKAGSDVSSDVGRIEIATDQYLRDLRVLLEMYKTYKLSNTKLYLWNEYEKHCWIVNNEDNTGVENCYVYHNHESQERCTGCEMTKAYIDHVFSKYEPITRLQNYFSELKNNINSLINQHSEFSLPPAA</sequence>
<keyword evidence="2" id="KW-1185">Reference proteome</keyword>